<keyword evidence="3" id="KW-1185">Reference proteome</keyword>
<organism evidence="2 3">
    <name type="scientific">Phlebotomus papatasi</name>
    <name type="common">Sandfly</name>
    <dbReference type="NCBI Taxonomy" id="29031"/>
    <lineage>
        <taxon>Eukaryota</taxon>
        <taxon>Metazoa</taxon>
        <taxon>Ecdysozoa</taxon>
        <taxon>Arthropoda</taxon>
        <taxon>Hexapoda</taxon>
        <taxon>Insecta</taxon>
        <taxon>Pterygota</taxon>
        <taxon>Neoptera</taxon>
        <taxon>Endopterygota</taxon>
        <taxon>Diptera</taxon>
        <taxon>Nematocera</taxon>
        <taxon>Psychodoidea</taxon>
        <taxon>Psychodidae</taxon>
        <taxon>Phlebotomus</taxon>
        <taxon>Phlebotomus</taxon>
    </lineage>
</organism>
<reference evidence="2" key="1">
    <citation type="submission" date="2022-08" db="UniProtKB">
        <authorList>
            <consortium name="EnsemblMetazoa"/>
        </authorList>
    </citation>
    <scope>IDENTIFICATION</scope>
    <source>
        <strain evidence="2">Israel</strain>
    </source>
</reference>
<evidence type="ECO:0000313" key="2">
    <source>
        <dbReference type="EnsemblMetazoa" id="PPAI008015-PA"/>
    </source>
</evidence>
<dbReference type="Proteomes" id="UP000092462">
    <property type="component" value="Unassembled WGS sequence"/>
</dbReference>
<proteinExistence type="predicted"/>
<dbReference type="VEuPathDB" id="VectorBase:PPAPM1_010987"/>
<dbReference type="VEuPathDB" id="VectorBase:PPAI008015"/>
<dbReference type="EMBL" id="AJVK01062758">
    <property type="status" value="NOT_ANNOTATED_CDS"/>
    <property type="molecule type" value="Genomic_DNA"/>
</dbReference>
<sequence length="124" mass="14504">MALMQENEFLSLDVEEQEAENQPKRLKTREKRTKLSQRDIFISFVEQNPEVLDNNDAAYAKKWKILASKLNTIEPKKSTSAWIKNLKEWEYSLKSKYNKAKKNSRVATEMSNFEMRALAAFGII</sequence>
<feature type="region of interest" description="Disordered" evidence="1">
    <location>
        <begin position="1"/>
        <end position="31"/>
    </location>
</feature>
<evidence type="ECO:0000313" key="3">
    <source>
        <dbReference type="Proteomes" id="UP000092462"/>
    </source>
</evidence>
<dbReference type="EnsemblMetazoa" id="PPAI008015-RA">
    <property type="protein sequence ID" value="PPAI008015-PA"/>
    <property type="gene ID" value="PPAI008015"/>
</dbReference>
<accession>A0A1B0DIM8</accession>
<evidence type="ECO:0000256" key="1">
    <source>
        <dbReference type="SAM" id="MobiDB-lite"/>
    </source>
</evidence>
<dbReference type="AlphaFoldDB" id="A0A1B0DIM8"/>
<protein>
    <submittedName>
        <fullName evidence="2">Uncharacterized protein</fullName>
    </submittedName>
</protein>
<name>A0A1B0DIM8_PHLPP</name>